<protein>
    <submittedName>
        <fullName evidence="2">Pimeloyl-ACP methyl ester carboxylesterase</fullName>
    </submittedName>
</protein>
<dbReference type="InterPro" id="IPR029058">
    <property type="entry name" value="AB_hydrolase_fold"/>
</dbReference>
<dbReference type="InterPro" id="IPR000073">
    <property type="entry name" value="AB_hydrolase_1"/>
</dbReference>
<dbReference type="InterPro" id="IPR050266">
    <property type="entry name" value="AB_hydrolase_sf"/>
</dbReference>
<gene>
    <name evidence="2" type="ORF">J2Y69_001810</name>
</gene>
<dbReference type="PANTHER" id="PTHR43798:SF33">
    <property type="entry name" value="HYDROLASE, PUTATIVE (AFU_ORTHOLOGUE AFUA_2G14860)-RELATED"/>
    <property type="match status" value="1"/>
</dbReference>
<accession>A0ABU1SC74</accession>
<feature type="domain" description="AB hydrolase-1" evidence="1">
    <location>
        <begin position="40"/>
        <end position="139"/>
    </location>
</feature>
<reference evidence="2 3" key="1">
    <citation type="submission" date="2023-07" db="EMBL/GenBank/DDBJ databases">
        <title>Sorghum-associated microbial communities from plants grown in Nebraska, USA.</title>
        <authorList>
            <person name="Schachtman D."/>
        </authorList>
    </citation>
    <scope>NUCLEOTIDE SEQUENCE [LARGE SCALE GENOMIC DNA]</scope>
    <source>
        <strain evidence="2 3">2980</strain>
    </source>
</reference>
<dbReference type="PANTHER" id="PTHR43798">
    <property type="entry name" value="MONOACYLGLYCEROL LIPASE"/>
    <property type="match status" value="1"/>
</dbReference>
<name>A0ABU1SC74_9MICO</name>
<organism evidence="2 3">
    <name type="scientific">Microbacterium resistens</name>
    <dbReference type="NCBI Taxonomy" id="156977"/>
    <lineage>
        <taxon>Bacteria</taxon>
        <taxon>Bacillati</taxon>
        <taxon>Actinomycetota</taxon>
        <taxon>Actinomycetes</taxon>
        <taxon>Micrococcales</taxon>
        <taxon>Microbacteriaceae</taxon>
        <taxon>Microbacterium</taxon>
    </lineage>
</organism>
<evidence type="ECO:0000259" key="1">
    <source>
        <dbReference type="Pfam" id="PF00561"/>
    </source>
</evidence>
<sequence>MPDSDALIEGISARLVDTPRRRIRILERDGDNRDAPADGTILFVHGDVSPVSFWQEMMHGLPSDLRVVAVDLRGAGGSPIPPANVGELAADVRALLDALGLEAAHLVGWSTGSAVAVQYALDHPVLSLTLQVPAADGIEASDLAEAAGTPPVLWIHGDGESAASSPMREAVAAYQRAGGDVTEVSVDGVDAVPHRERPAVFRQALLERIGYLGHPQNPAPPTEAIILRSAD</sequence>
<dbReference type="Pfam" id="PF00561">
    <property type="entry name" value="Abhydrolase_1"/>
    <property type="match status" value="1"/>
</dbReference>
<proteinExistence type="predicted"/>
<comment type="caution">
    <text evidence="2">The sequence shown here is derived from an EMBL/GenBank/DDBJ whole genome shotgun (WGS) entry which is preliminary data.</text>
</comment>
<dbReference type="SUPFAM" id="SSF53474">
    <property type="entry name" value="alpha/beta-Hydrolases"/>
    <property type="match status" value="1"/>
</dbReference>
<dbReference type="Gene3D" id="3.40.50.1820">
    <property type="entry name" value="alpha/beta hydrolase"/>
    <property type="match status" value="1"/>
</dbReference>
<evidence type="ECO:0000313" key="3">
    <source>
        <dbReference type="Proteomes" id="UP001259347"/>
    </source>
</evidence>
<dbReference type="Proteomes" id="UP001259347">
    <property type="component" value="Unassembled WGS sequence"/>
</dbReference>
<dbReference type="RefSeq" id="WP_310019788.1">
    <property type="nucleotide sequence ID" value="NZ_JAVDUM010000007.1"/>
</dbReference>
<evidence type="ECO:0000313" key="2">
    <source>
        <dbReference type="EMBL" id="MDR6867209.1"/>
    </source>
</evidence>
<dbReference type="EMBL" id="JAVDUM010000007">
    <property type="protein sequence ID" value="MDR6867209.1"/>
    <property type="molecule type" value="Genomic_DNA"/>
</dbReference>
<keyword evidence="3" id="KW-1185">Reference proteome</keyword>